<evidence type="ECO:0000313" key="6">
    <source>
        <dbReference type="EMBL" id="NBC35743.1"/>
    </source>
</evidence>
<sequence>MQLLPTTLCLSGAAAVVNFWLATRIGQIRMAKKIFIGDAGDAQLIARMRAQANFIEQTPITLILFALVELAGKGGVWLAPLGAAFMLGRVAHGFGMDGRFKAGRPIGMATAIITQLTLVVVAVLATMGRI</sequence>
<dbReference type="InterPro" id="IPR023352">
    <property type="entry name" value="MAPEG-like_dom_sf"/>
</dbReference>
<dbReference type="Proteomes" id="UP000753724">
    <property type="component" value="Unassembled WGS sequence"/>
</dbReference>
<evidence type="ECO:0000256" key="4">
    <source>
        <dbReference type="ARBA" id="ARBA00023136"/>
    </source>
</evidence>
<dbReference type="PANTHER" id="PTHR35814">
    <property type="match status" value="1"/>
</dbReference>
<dbReference type="EMBL" id="JAAAPO010000001">
    <property type="protein sequence ID" value="NBC35743.1"/>
    <property type="molecule type" value="Genomic_DNA"/>
</dbReference>
<organism evidence="6 7">
    <name type="scientific">Novosphingobium ovatum</name>
    <dbReference type="NCBI Taxonomy" id="1908523"/>
    <lineage>
        <taxon>Bacteria</taxon>
        <taxon>Pseudomonadati</taxon>
        <taxon>Pseudomonadota</taxon>
        <taxon>Alphaproteobacteria</taxon>
        <taxon>Sphingomonadales</taxon>
        <taxon>Sphingomonadaceae</taxon>
        <taxon>Novosphingobium</taxon>
    </lineage>
</organism>
<evidence type="ECO:0000256" key="5">
    <source>
        <dbReference type="SAM" id="Phobius"/>
    </source>
</evidence>
<gene>
    <name evidence="6" type="ORF">GTZ99_04135</name>
</gene>
<keyword evidence="3 5" id="KW-1133">Transmembrane helix</keyword>
<dbReference type="Pfam" id="PF01124">
    <property type="entry name" value="MAPEG"/>
    <property type="match status" value="1"/>
</dbReference>
<evidence type="ECO:0000256" key="2">
    <source>
        <dbReference type="ARBA" id="ARBA00022692"/>
    </source>
</evidence>
<keyword evidence="7" id="KW-1185">Reference proteome</keyword>
<feature type="transmembrane region" description="Helical" evidence="5">
    <location>
        <begin position="74"/>
        <end position="94"/>
    </location>
</feature>
<dbReference type="PANTHER" id="PTHR35814:SF1">
    <property type="entry name" value="GLUTATHIONE S-TRANSFERASE-RELATED"/>
    <property type="match status" value="1"/>
</dbReference>
<dbReference type="Gene3D" id="1.20.120.550">
    <property type="entry name" value="Membrane associated eicosanoid/glutathione metabolism-like domain"/>
    <property type="match status" value="1"/>
</dbReference>
<evidence type="ECO:0000313" key="7">
    <source>
        <dbReference type="Proteomes" id="UP000753724"/>
    </source>
</evidence>
<keyword evidence="2 5" id="KW-0812">Transmembrane</keyword>
<protein>
    <submittedName>
        <fullName evidence="6">MAPEG family protein</fullName>
    </submittedName>
</protein>
<dbReference type="RefSeq" id="WP_161716983.1">
    <property type="nucleotide sequence ID" value="NZ_JAAAPO010000001.1"/>
</dbReference>
<feature type="transmembrane region" description="Helical" evidence="5">
    <location>
        <begin position="106"/>
        <end position="127"/>
    </location>
</feature>
<name>A0ABW9XB38_9SPHN</name>
<comment type="subcellular location">
    <subcellularLocation>
        <location evidence="1">Membrane</location>
    </subcellularLocation>
</comment>
<evidence type="ECO:0000256" key="1">
    <source>
        <dbReference type="ARBA" id="ARBA00004370"/>
    </source>
</evidence>
<evidence type="ECO:0000256" key="3">
    <source>
        <dbReference type="ARBA" id="ARBA00022989"/>
    </source>
</evidence>
<dbReference type="SUPFAM" id="SSF161084">
    <property type="entry name" value="MAPEG domain-like"/>
    <property type="match status" value="1"/>
</dbReference>
<comment type="caution">
    <text evidence="6">The sequence shown here is derived from an EMBL/GenBank/DDBJ whole genome shotgun (WGS) entry which is preliminary data.</text>
</comment>
<proteinExistence type="predicted"/>
<reference evidence="7" key="1">
    <citation type="submission" date="2020-01" db="EMBL/GenBank/DDBJ databases">
        <title>Sphingomonas sp. strain CSW-10.</title>
        <authorList>
            <person name="Chen W.-M."/>
        </authorList>
    </citation>
    <scope>NUCLEOTIDE SEQUENCE [LARGE SCALE GENOMIC DNA]</scope>
    <source>
        <strain evidence="7">FSY-8</strain>
    </source>
</reference>
<accession>A0ABW9XB38</accession>
<dbReference type="InterPro" id="IPR001129">
    <property type="entry name" value="Membr-assoc_MAPEG"/>
</dbReference>
<keyword evidence="4 5" id="KW-0472">Membrane</keyword>